<keyword evidence="3 5" id="KW-0416">Keratin</keyword>
<evidence type="ECO:0000313" key="8">
    <source>
        <dbReference type="Proteomes" id="UP000553648"/>
    </source>
</evidence>
<evidence type="ECO:0000256" key="6">
    <source>
        <dbReference type="SAM" id="MobiDB-lite"/>
    </source>
</evidence>
<accession>A0A7L1DSD8</accession>
<keyword evidence="8" id="KW-1185">Reference proteome</keyword>
<dbReference type="GO" id="GO:0005200">
    <property type="term" value="F:structural constituent of cytoskeleton"/>
    <property type="evidence" value="ECO:0007669"/>
    <property type="project" value="InterPro"/>
</dbReference>
<feature type="region of interest" description="Disordered" evidence="6">
    <location>
        <begin position="48"/>
        <end position="72"/>
    </location>
</feature>
<gene>
    <name evidence="7" type="primary">Krfb_8</name>
    <name evidence="7" type="ORF">SERLUN_R11550</name>
</gene>
<evidence type="ECO:0000313" key="7">
    <source>
        <dbReference type="EMBL" id="NXM79250.1"/>
    </source>
</evidence>
<dbReference type="AlphaFoldDB" id="A0A7L1DSD8"/>
<sequence length="72" mass="7609">CPEPIAWSFSEPCVQQCPESRALLFPPPVVLTMPGPILSSCPQQSEVDSARPAWLEPSCPSPSSQGLRGSSG</sequence>
<keyword evidence="4" id="KW-0007">Acetylation</keyword>
<feature type="compositionally biased region" description="Polar residues" evidence="6">
    <location>
        <begin position="61"/>
        <end position="72"/>
    </location>
</feature>
<evidence type="ECO:0000256" key="5">
    <source>
        <dbReference type="RuleBase" id="RU364002"/>
    </source>
</evidence>
<dbReference type="EMBL" id="VXBA01010490">
    <property type="protein sequence ID" value="NXM79250.1"/>
    <property type="molecule type" value="Genomic_DNA"/>
</dbReference>
<comment type="caution">
    <text evidence="7">The sequence shown here is derived from an EMBL/GenBank/DDBJ whole genome shotgun (WGS) entry which is preliminary data.</text>
</comment>
<comment type="subunit">
    <text evidence="2 5">The avian keratins (F-ker, S-ker, C-ker and B-ker) are a complex mixture of very similar polypeptides.</text>
</comment>
<dbReference type="GO" id="GO:0005882">
    <property type="term" value="C:intermediate filament"/>
    <property type="evidence" value="ECO:0007669"/>
    <property type="project" value="UniProtKB-KW"/>
</dbReference>
<dbReference type="OrthoDB" id="9380305at2759"/>
<dbReference type="Proteomes" id="UP000553648">
    <property type="component" value="Unassembled WGS sequence"/>
</dbReference>
<evidence type="ECO:0000256" key="4">
    <source>
        <dbReference type="ARBA" id="ARBA00022990"/>
    </source>
</evidence>
<evidence type="ECO:0000256" key="3">
    <source>
        <dbReference type="ARBA" id="ARBA00022744"/>
    </source>
</evidence>
<feature type="non-terminal residue" evidence="7">
    <location>
        <position position="72"/>
    </location>
</feature>
<reference evidence="7 8" key="1">
    <citation type="submission" date="2019-09" db="EMBL/GenBank/DDBJ databases">
        <title>Bird 10,000 Genomes (B10K) Project - Family phase.</title>
        <authorList>
            <person name="Zhang G."/>
        </authorList>
    </citation>
    <scope>NUCLEOTIDE SEQUENCE [LARGE SCALE GENOMIC DNA]</scope>
    <source>
        <strain evidence="7">B10K-DU-002-03</strain>
        <tissue evidence="7">Muscle</tissue>
    </source>
</reference>
<dbReference type="InterPro" id="IPR003461">
    <property type="entry name" value="Keratin"/>
</dbReference>
<name>A0A7L1DSD8_9PASS</name>
<dbReference type="PANTHER" id="PTHR31203:SF1">
    <property type="entry name" value="BETA-KERATIN-RELATED PROTEIN-RELATED"/>
    <property type="match status" value="1"/>
</dbReference>
<protein>
    <recommendedName>
        <fullName evidence="5">Keratin</fullName>
    </recommendedName>
</protein>
<dbReference type="Pfam" id="PF02422">
    <property type="entry name" value="Keratin"/>
    <property type="match status" value="1"/>
</dbReference>
<feature type="non-terminal residue" evidence="7">
    <location>
        <position position="1"/>
    </location>
</feature>
<proteinExistence type="inferred from homology"/>
<evidence type="ECO:0000256" key="2">
    <source>
        <dbReference type="ARBA" id="ARBA00011806"/>
    </source>
</evidence>
<comment type="similarity">
    <text evidence="1 5">Belongs to the avian keratin family.</text>
</comment>
<evidence type="ECO:0000256" key="1">
    <source>
        <dbReference type="ARBA" id="ARBA00008702"/>
    </source>
</evidence>
<dbReference type="PANTHER" id="PTHR31203">
    <property type="entry name" value="BETA-KERATIN-RELATED PROTEIN-RELATED"/>
    <property type="match status" value="1"/>
</dbReference>
<organism evidence="7 8">
    <name type="scientific">Serilophus lunatus</name>
    <name type="common">silver-breasted broadbill</name>
    <dbReference type="NCBI Taxonomy" id="239386"/>
    <lineage>
        <taxon>Eukaryota</taxon>
        <taxon>Metazoa</taxon>
        <taxon>Chordata</taxon>
        <taxon>Craniata</taxon>
        <taxon>Vertebrata</taxon>
        <taxon>Euteleostomi</taxon>
        <taxon>Archelosauria</taxon>
        <taxon>Archosauria</taxon>
        <taxon>Dinosauria</taxon>
        <taxon>Saurischia</taxon>
        <taxon>Theropoda</taxon>
        <taxon>Coelurosauria</taxon>
        <taxon>Aves</taxon>
        <taxon>Neognathae</taxon>
        <taxon>Neoaves</taxon>
        <taxon>Telluraves</taxon>
        <taxon>Australaves</taxon>
        <taxon>Passeriformes</taxon>
        <taxon>Eurylaimidae</taxon>
        <taxon>Serilophus</taxon>
    </lineage>
</organism>